<sequence length="170" mass="18836">MELSGERHGSRGFDRGSVPALSDQRGYTGADGSKTTVNQPVDADGFLQVVPRRRVKASVGSAKESKLHVVAKPPRKKALFVSRLHPETTCEEVSKIVGSVLDSQGFECTKLASRYDPYTSFHVSVNDEDFEKLVCPDLWPEGCLFRPFLGRLRLDDARSAPKLKPRRGHL</sequence>
<keyword evidence="2" id="KW-1185">Reference proteome</keyword>
<organism evidence="1 2">
    <name type="scientific">Ixodes persulcatus</name>
    <name type="common">Taiga tick</name>
    <dbReference type="NCBI Taxonomy" id="34615"/>
    <lineage>
        <taxon>Eukaryota</taxon>
        <taxon>Metazoa</taxon>
        <taxon>Ecdysozoa</taxon>
        <taxon>Arthropoda</taxon>
        <taxon>Chelicerata</taxon>
        <taxon>Arachnida</taxon>
        <taxon>Acari</taxon>
        <taxon>Parasitiformes</taxon>
        <taxon>Ixodida</taxon>
        <taxon>Ixodoidea</taxon>
        <taxon>Ixodidae</taxon>
        <taxon>Ixodinae</taxon>
        <taxon>Ixodes</taxon>
    </lineage>
</organism>
<dbReference type="Proteomes" id="UP000805193">
    <property type="component" value="Unassembled WGS sequence"/>
</dbReference>
<gene>
    <name evidence="1" type="ORF">HPB47_015626</name>
</gene>
<comment type="caution">
    <text evidence="1">The sequence shown here is derived from an EMBL/GenBank/DDBJ whole genome shotgun (WGS) entry which is preliminary data.</text>
</comment>
<protein>
    <submittedName>
        <fullName evidence="1">Uncharacterized protein</fullName>
    </submittedName>
</protein>
<name>A0AC60QT42_IXOPE</name>
<evidence type="ECO:0000313" key="2">
    <source>
        <dbReference type="Proteomes" id="UP000805193"/>
    </source>
</evidence>
<dbReference type="EMBL" id="JABSTQ010004288">
    <property type="protein sequence ID" value="KAG0442747.1"/>
    <property type="molecule type" value="Genomic_DNA"/>
</dbReference>
<accession>A0AC60QT42</accession>
<reference evidence="1 2" key="1">
    <citation type="journal article" date="2020" name="Cell">
        <title>Large-Scale Comparative Analyses of Tick Genomes Elucidate Their Genetic Diversity and Vector Capacities.</title>
        <authorList>
            <consortium name="Tick Genome and Microbiome Consortium (TIGMIC)"/>
            <person name="Jia N."/>
            <person name="Wang J."/>
            <person name="Shi W."/>
            <person name="Du L."/>
            <person name="Sun Y."/>
            <person name="Zhan W."/>
            <person name="Jiang J.F."/>
            <person name="Wang Q."/>
            <person name="Zhang B."/>
            <person name="Ji P."/>
            <person name="Bell-Sakyi L."/>
            <person name="Cui X.M."/>
            <person name="Yuan T.T."/>
            <person name="Jiang B.G."/>
            <person name="Yang W.F."/>
            <person name="Lam T.T."/>
            <person name="Chang Q.C."/>
            <person name="Ding S.J."/>
            <person name="Wang X.J."/>
            <person name="Zhu J.G."/>
            <person name="Ruan X.D."/>
            <person name="Zhao L."/>
            <person name="Wei J.T."/>
            <person name="Ye R.Z."/>
            <person name="Que T.C."/>
            <person name="Du C.H."/>
            <person name="Zhou Y.H."/>
            <person name="Cheng J.X."/>
            <person name="Dai P.F."/>
            <person name="Guo W.B."/>
            <person name="Han X.H."/>
            <person name="Huang E.J."/>
            <person name="Li L.F."/>
            <person name="Wei W."/>
            <person name="Gao Y.C."/>
            <person name="Liu J.Z."/>
            <person name="Shao H.Z."/>
            <person name="Wang X."/>
            <person name="Wang C.C."/>
            <person name="Yang T.C."/>
            <person name="Huo Q.B."/>
            <person name="Li W."/>
            <person name="Chen H.Y."/>
            <person name="Chen S.E."/>
            <person name="Zhou L.G."/>
            <person name="Ni X.B."/>
            <person name="Tian J.H."/>
            <person name="Sheng Y."/>
            <person name="Liu T."/>
            <person name="Pan Y.S."/>
            <person name="Xia L.Y."/>
            <person name="Li J."/>
            <person name="Zhao F."/>
            <person name="Cao W.C."/>
        </authorList>
    </citation>
    <scope>NUCLEOTIDE SEQUENCE [LARGE SCALE GENOMIC DNA]</scope>
    <source>
        <strain evidence="1">Iper-2018</strain>
    </source>
</reference>
<proteinExistence type="predicted"/>
<evidence type="ECO:0000313" key="1">
    <source>
        <dbReference type="EMBL" id="KAG0442747.1"/>
    </source>
</evidence>